<protein>
    <submittedName>
        <fullName evidence="1">Uncharacterized protein</fullName>
    </submittedName>
</protein>
<gene>
    <name evidence="1" type="ORF">DNG_04706</name>
</gene>
<dbReference type="AlphaFoldDB" id="A0AAE8MZ03"/>
<keyword evidence="2" id="KW-1185">Reference proteome</keyword>
<accession>A0AAE8MZ03</accession>
<comment type="caution">
    <text evidence="1">The sequence shown here is derived from an EMBL/GenBank/DDBJ whole genome shotgun (WGS) entry which is preliminary data.</text>
</comment>
<name>A0AAE8MZ03_9PEZI</name>
<evidence type="ECO:0000313" key="2">
    <source>
        <dbReference type="Proteomes" id="UP001187682"/>
    </source>
</evidence>
<sequence length="210" mass="24119">MWILNLSKPRAVVKEFEVEPLDGDPYGRLKSGHMKLSSYWIHSSHWEGDIGSLFHINGYGEHSRSYIRGSYLQREIPGDEEVICTFDQPPPDSQDTREALRGVSFLQIGYWSGWQNRTSRMVLFALMLKHAKAKPEGTFVRVGIAEFPFPKHARFDRGHGFAPPPTPAEVDAMYKAFEDDFDKVSTEQCPYRDPEGFEMDSWEMTDVIIV</sequence>
<organism evidence="1 2">
    <name type="scientific">Cephalotrichum gorgonifer</name>
    <dbReference type="NCBI Taxonomy" id="2041049"/>
    <lineage>
        <taxon>Eukaryota</taxon>
        <taxon>Fungi</taxon>
        <taxon>Dikarya</taxon>
        <taxon>Ascomycota</taxon>
        <taxon>Pezizomycotina</taxon>
        <taxon>Sordariomycetes</taxon>
        <taxon>Hypocreomycetidae</taxon>
        <taxon>Microascales</taxon>
        <taxon>Microascaceae</taxon>
        <taxon>Cephalotrichum</taxon>
    </lineage>
</organism>
<evidence type="ECO:0000313" key="1">
    <source>
        <dbReference type="EMBL" id="SPO02033.1"/>
    </source>
</evidence>
<dbReference type="Proteomes" id="UP001187682">
    <property type="component" value="Unassembled WGS sequence"/>
</dbReference>
<reference evidence="1" key="1">
    <citation type="submission" date="2018-03" db="EMBL/GenBank/DDBJ databases">
        <authorList>
            <person name="Guldener U."/>
        </authorList>
    </citation>
    <scope>NUCLEOTIDE SEQUENCE</scope>
</reference>
<dbReference type="EMBL" id="ONZQ02000005">
    <property type="protein sequence ID" value="SPO02033.1"/>
    <property type="molecule type" value="Genomic_DNA"/>
</dbReference>
<proteinExistence type="predicted"/>